<sequence>MGTGIDQLNLHSVQLGYLKILQVGNIYPNNTKQKNKYEVKPQYEELSKQLIMQHAIIDAMKCMRAIKDRIARPVYQLEIVSIEPLYHARCINRGNHRSVIIGARQPITARWSSDTINQSVTTPMVALDFSGTTNQSAVTTWLSIRSSNQSVNQAQDVCMYSNSIFNSKCLQFNT</sequence>
<keyword evidence="2" id="KW-1185">Reference proteome</keyword>
<accession>A0A2Z7A5D4</accession>
<dbReference type="AlphaFoldDB" id="A0A2Z7A5D4"/>
<gene>
    <name evidence="1" type="ORF">F511_42944</name>
</gene>
<organism evidence="1 2">
    <name type="scientific">Dorcoceras hygrometricum</name>
    <dbReference type="NCBI Taxonomy" id="472368"/>
    <lineage>
        <taxon>Eukaryota</taxon>
        <taxon>Viridiplantae</taxon>
        <taxon>Streptophyta</taxon>
        <taxon>Embryophyta</taxon>
        <taxon>Tracheophyta</taxon>
        <taxon>Spermatophyta</taxon>
        <taxon>Magnoliopsida</taxon>
        <taxon>eudicotyledons</taxon>
        <taxon>Gunneridae</taxon>
        <taxon>Pentapetalae</taxon>
        <taxon>asterids</taxon>
        <taxon>lamiids</taxon>
        <taxon>Lamiales</taxon>
        <taxon>Gesneriaceae</taxon>
        <taxon>Didymocarpoideae</taxon>
        <taxon>Trichosporeae</taxon>
        <taxon>Loxocarpinae</taxon>
        <taxon>Dorcoceras</taxon>
    </lineage>
</organism>
<proteinExistence type="predicted"/>
<evidence type="ECO:0000313" key="1">
    <source>
        <dbReference type="EMBL" id="KZV16656.1"/>
    </source>
</evidence>
<dbReference type="Proteomes" id="UP000250235">
    <property type="component" value="Unassembled WGS sequence"/>
</dbReference>
<protein>
    <submittedName>
        <fullName evidence="1">Uncharacterized protein</fullName>
    </submittedName>
</protein>
<name>A0A2Z7A5D4_9LAMI</name>
<dbReference type="EMBL" id="KV018813">
    <property type="protein sequence ID" value="KZV16656.1"/>
    <property type="molecule type" value="Genomic_DNA"/>
</dbReference>
<reference evidence="1 2" key="1">
    <citation type="journal article" date="2015" name="Proc. Natl. Acad. Sci. U.S.A.">
        <title>The resurrection genome of Boea hygrometrica: A blueprint for survival of dehydration.</title>
        <authorList>
            <person name="Xiao L."/>
            <person name="Yang G."/>
            <person name="Zhang L."/>
            <person name="Yang X."/>
            <person name="Zhao S."/>
            <person name="Ji Z."/>
            <person name="Zhou Q."/>
            <person name="Hu M."/>
            <person name="Wang Y."/>
            <person name="Chen M."/>
            <person name="Xu Y."/>
            <person name="Jin H."/>
            <person name="Xiao X."/>
            <person name="Hu G."/>
            <person name="Bao F."/>
            <person name="Hu Y."/>
            <person name="Wan P."/>
            <person name="Li L."/>
            <person name="Deng X."/>
            <person name="Kuang T."/>
            <person name="Xiang C."/>
            <person name="Zhu J.K."/>
            <person name="Oliver M.J."/>
            <person name="He Y."/>
        </authorList>
    </citation>
    <scope>NUCLEOTIDE SEQUENCE [LARGE SCALE GENOMIC DNA]</scope>
    <source>
        <strain evidence="2">cv. XS01</strain>
    </source>
</reference>
<evidence type="ECO:0000313" key="2">
    <source>
        <dbReference type="Proteomes" id="UP000250235"/>
    </source>
</evidence>